<feature type="non-terminal residue" evidence="1">
    <location>
        <position position="52"/>
    </location>
</feature>
<sequence length="52" mass="5816">ERRARGTCLGGAPRRGCEASPRGVRGLGRSGRGGRRWWRLGCPTYWTGMQLR</sequence>
<comment type="caution">
    <text evidence="1">The sequence shown here is derived from an EMBL/GenBank/DDBJ whole genome shotgun (WGS) entry which is preliminary data.</text>
</comment>
<gene>
    <name evidence="1" type="ORF">PCOR1329_LOCUS44488</name>
</gene>
<reference evidence="1" key="1">
    <citation type="submission" date="2023-10" db="EMBL/GenBank/DDBJ databases">
        <authorList>
            <person name="Chen Y."/>
            <person name="Shah S."/>
            <person name="Dougan E. K."/>
            <person name="Thang M."/>
            <person name="Chan C."/>
        </authorList>
    </citation>
    <scope>NUCLEOTIDE SEQUENCE [LARGE SCALE GENOMIC DNA]</scope>
</reference>
<protein>
    <submittedName>
        <fullName evidence="1">Uncharacterized protein</fullName>
    </submittedName>
</protein>
<proteinExistence type="predicted"/>
<evidence type="ECO:0000313" key="1">
    <source>
        <dbReference type="EMBL" id="CAK0852827.1"/>
    </source>
</evidence>
<feature type="non-terminal residue" evidence="1">
    <location>
        <position position="1"/>
    </location>
</feature>
<organism evidence="1 2">
    <name type="scientific">Prorocentrum cordatum</name>
    <dbReference type="NCBI Taxonomy" id="2364126"/>
    <lineage>
        <taxon>Eukaryota</taxon>
        <taxon>Sar</taxon>
        <taxon>Alveolata</taxon>
        <taxon>Dinophyceae</taxon>
        <taxon>Prorocentrales</taxon>
        <taxon>Prorocentraceae</taxon>
        <taxon>Prorocentrum</taxon>
    </lineage>
</organism>
<keyword evidence="2" id="KW-1185">Reference proteome</keyword>
<dbReference type="Proteomes" id="UP001189429">
    <property type="component" value="Unassembled WGS sequence"/>
</dbReference>
<evidence type="ECO:0000313" key="2">
    <source>
        <dbReference type="Proteomes" id="UP001189429"/>
    </source>
</evidence>
<name>A0ABN9U5B8_9DINO</name>
<dbReference type="EMBL" id="CAUYUJ010015347">
    <property type="protein sequence ID" value="CAK0852827.1"/>
    <property type="molecule type" value="Genomic_DNA"/>
</dbReference>
<accession>A0ABN9U5B8</accession>